<dbReference type="InterPro" id="IPR051161">
    <property type="entry name" value="Mannose-6P_isomerase_type2"/>
</dbReference>
<accession>A0ABV8S7J5</accession>
<name>A0ABV8S7J5_9BACL</name>
<dbReference type="EMBL" id="JBHSED010000003">
    <property type="protein sequence ID" value="MFC4302399.1"/>
    <property type="molecule type" value="Genomic_DNA"/>
</dbReference>
<comment type="caution">
    <text evidence="3">The sequence shown here is derived from an EMBL/GenBank/DDBJ whole genome shotgun (WGS) entry which is preliminary data.</text>
</comment>
<dbReference type="PANTHER" id="PTHR46390:SF1">
    <property type="entry name" value="MANNOSE-1-PHOSPHATE GUANYLYLTRANSFERASE"/>
    <property type="match status" value="1"/>
</dbReference>
<keyword evidence="4" id="KW-1185">Reference proteome</keyword>
<dbReference type="InterPro" id="IPR014710">
    <property type="entry name" value="RmlC-like_jellyroll"/>
</dbReference>
<dbReference type="RefSeq" id="WP_204600735.1">
    <property type="nucleotide sequence ID" value="NZ_JBHSED010000003.1"/>
</dbReference>
<dbReference type="SUPFAM" id="SSF51182">
    <property type="entry name" value="RmlC-like cupins"/>
    <property type="match status" value="1"/>
</dbReference>
<dbReference type="PANTHER" id="PTHR46390">
    <property type="entry name" value="MANNOSE-1-PHOSPHATE GUANYLYLTRANSFERASE"/>
    <property type="match status" value="1"/>
</dbReference>
<dbReference type="Pfam" id="PF01050">
    <property type="entry name" value="MannoseP_isomer"/>
    <property type="match status" value="1"/>
</dbReference>
<gene>
    <name evidence="3" type="ORF">ACFO1S_02945</name>
</gene>
<dbReference type="SUPFAM" id="SSF53448">
    <property type="entry name" value="Nucleotide-diphospho-sugar transferases"/>
    <property type="match status" value="1"/>
</dbReference>
<dbReference type="Proteomes" id="UP001595755">
    <property type="component" value="Unassembled WGS sequence"/>
</dbReference>
<reference evidence="4" key="1">
    <citation type="journal article" date="2019" name="Int. J. Syst. Evol. Microbiol.">
        <title>The Global Catalogue of Microorganisms (GCM) 10K type strain sequencing project: providing services to taxonomists for standard genome sequencing and annotation.</title>
        <authorList>
            <consortium name="The Broad Institute Genomics Platform"/>
            <consortium name="The Broad Institute Genome Sequencing Center for Infectious Disease"/>
            <person name="Wu L."/>
            <person name="Ma J."/>
        </authorList>
    </citation>
    <scope>NUCLEOTIDE SEQUENCE [LARGE SCALE GENOMIC DNA]</scope>
    <source>
        <strain evidence="4">CGMCC 4.1641</strain>
    </source>
</reference>
<dbReference type="InterPro" id="IPR029044">
    <property type="entry name" value="Nucleotide-diphossugar_trans"/>
</dbReference>
<dbReference type="Pfam" id="PF00483">
    <property type="entry name" value="NTP_transferase"/>
    <property type="match status" value="1"/>
</dbReference>
<dbReference type="InterPro" id="IPR001538">
    <property type="entry name" value="Man6P_isomerase-2_C"/>
</dbReference>
<dbReference type="InterPro" id="IPR005835">
    <property type="entry name" value="NTP_transferase_dom"/>
</dbReference>
<evidence type="ECO:0000259" key="1">
    <source>
        <dbReference type="Pfam" id="PF00483"/>
    </source>
</evidence>
<proteinExistence type="predicted"/>
<evidence type="ECO:0000259" key="2">
    <source>
        <dbReference type="Pfam" id="PF01050"/>
    </source>
</evidence>
<sequence length="450" mass="50190">MRLILLSGGSGKRLWPLSNEARSKQFLRMLQDPEGHPESMLQRMWRQLQSVGLADRCIVATSANQSGMIVNQIGAHVPIIVEPERRDTFAAIALASAYLHSVQDASPDETIVVLPVDAYVEADFFHALLELEDGLSEMPANLVLMGVSPTGPSEKYGYILIESAVRSGKYMKVKGFHEKPSTAIAEQLIARSHAYWNCGVFAFRLHYMLARMQDRHVPLHYAQLSRQYDSLRKISFDYEIVEKEPRIAMLPYAGAWKDLGTWNALTEEMAESQIGMGTISEDSTNTHLINELNIPVTILGVPDSVVVVSPDGILVADKSASPRLKETLSYDLRPMFEEHSWGTSKVLDYSKHADGFEILTRQMVVKAGKQTDIEIHFERTEIWSVVSGTGEMYLDGKTMQIQKGFTCQIPPKSKHGVKAFTELYVLEIQSGVSLNADTINLVFTWGSAVV</sequence>
<evidence type="ECO:0000313" key="4">
    <source>
        <dbReference type="Proteomes" id="UP001595755"/>
    </source>
</evidence>
<feature type="domain" description="Mannose-6-phosphate isomerase type II C-terminal" evidence="2">
    <location>
        <begin position="340"/>
        <end position="439"/>
    </location>
</feature>
<dbReference type="Gene3D" id="3.90.550.10">
    <property type="entry name" value="Spore Coat Polysaccharide Biosynthesis Protein SpsA, Chain A"/>
    <property type="match status" value="1"/>
</dbReference>
<evidence type="ECO:0000313" key="3">
    <source>
        <dbReference type="EMBL" id="MFC4302399.1"/>
    </source>
</evidence>
<protein>
    <submittedName>
        <fullName evidence="3">Sugar phosphate nucleotidyltransferase</fullName>
    </submittedName>
</protein>
<feature type="domain" description="Nucleotidyl transferase" evidence="1">
    <location>
        <begin position="4"/>
        <end position="270"/>
    </location>
</feature>
<dbReference type="InterPro" id="IPR011051">
    <property type="entry name" value="RmlC_Cupin_sf"/>
</dbReference>
<dbReference type="Gene3D" id="2.60.120.10">
    <property type="entry name" value="Jelly Rolls"/>
    <property type="match status" value="1"/>
</dbReference>
<organism evidence="3 4">
    <name type="scientific">Cohnella boryungensis</name>
    <dbReference type="NCBI Taxonomy" id="768479"/>
    <lineage>
        <taxon>Bacteria</taxon>
        <taxon>Bacillati</taxon>
        <taxon>Bacillota</taxon>
        <taxon>Bacilli</taxon>
        <taxon>Bacillales</taxon>
        <taxon>Paenibacillaceae</taxon>
        <taxon>Cohnella</taxon>
    </lineage>
</organism>